<sequence>MRLRLPVILGLAALLAAPAAAGEIIHFTSGTTLEIQGHIVEDGMIHVDLGGGSGIAFPVSMVDNITRSGSSVFNPNVQRGRQANVASSGGSGGVYIASSGSSNTGRGSGASAASAALEKLNAMENGSDRGVGQGVVYPLANHPNRAARQIGVQADMRIYGQSAAQRQRTGNNDSMRNANTVATANGTRIIGGEPPNGKTVHLGVEVFSMGESNRLQQAKVAAGTAGDSRYIPGAVKDD</sequence>
<evidence type="ECO:0000313" key="2">
    <source>
        <dbReference type="EMBL" id="MBD3868318.1"/>
    </source>
</evidence>
<evidence type="ECO:0000313" key="3">
    <source>
        <dbReference type="Proteomes" id="UP000648239"/>
    </source>
</evidence>
<evidence type="ECO:0000256" key="1">
    <source>
        <dbReference type="SAM" id="SignalP"/>
    </source>
</evidence>
<feature type="chain" id="PRO_5035274533" evidence="1">
    <location>
        <begin position="22"/>
        <end position="238"/>
    </location>
</feature>
<accession>A0A8J6Y0Y2</accession>
<organism evidence="2 3">
    <name type="scientific">Candidatus Polarisedimenticola svalbardensis</name>
    <dbReference type="NCBI Taxonomy" id="2886004"/>
    <lineage>
        <taxon>Bacteria</taxon>
        <taxon>Pseudomonadati</taxon>
        <taxon>Acidobacteriota</taxon>
        <taxon>Candidatus Polarisedimenticolia</taxon>
        <taxon>Candidatus Polarisedimenticolales</taxon>
        <taxon>Candidatus Polarisedimenticolaceae</taxon>
        <taxon>Candidatus Polarisedimenticola</taxon>
    </lineage>
</organism>
<feature type="signal peptide" evidence="1">
    <location>
        <begin position="1"/>
        <end position="21"/>
    </location>
</feature>
<dbReference type="EMBL" id="JACXWD010000028">
    <property type="protein sequence ID" value="MBD3868318.1"/>
    <property type="molecule type" value="Genomic_DNA"/>
</dbReference>
<comment type="caution">
    <text evidence="2">The sequence shown here is derived from an EMBL/GenBank/DDBJ whole genome shotgun (WGS) entry which is preliminary data.</text>
</comment>
<proteinExistence type="predicted"/>
<reference evidence="2 3" key="1">
    <citation type="submission" date="2020-08" db="EMBL/GenBank/DDBJ databases">
        <title>Acidobacteriota in marine sediments use diverse sulfur dissimilation pathways.</title>
        <authorList>
            <person name="Wasmund K."/>
        </authorList>
    </citation>
    <scope>NUCLEOTIDE SEQUENCE [LARGE SCALE GENOMIC DNA]</scope>
    <source>
        <strain evidence="2">MAG AM4</strain>
    </source>
</reference>
<gene>
    <name evidence="2" type="ORF">IFK94_09350</name>
</gene>
<keyword evidence="1" id="KW-0732">Signal</keyword>
<protein>
    <submittedName>
        <fullName evidence="2">Uncharacterized protein</fullName>
    </submittedName>
</protein>
<name>A0A8J6Y0Y2_9BACT</name>
<dbReference type="AlphaFoldDB" id="A0A8J6Y0Y2"/>
<dbReference type="Proteomes" id="UP000648239">
    <property type="component" value="Unassembled WGS sequence"/>
</dbReference>